<proteinExistence type="predicted"/>
<reference evidence="2" key="1">
    <citation type="submission" date="2022-11" db="UniProtKB">
        <authorList>
            <consortium name="WormBaseParasite"/>
        </authorList>
    </citation>
    <scope>IDENTIFICATION</scope>
</reference>
<dbReference type="WBParaSite" id="PS1159_v2.g8215.t1">
    <property type="protein sequence ID" value="PS1159_v2.g8215.t1"/>
    <property type="gene ID" value="PS1159_v2.g8215"/>
</dbReference>
<name>A0AC35GSD6_9BILA</name>
<evidence type="ECO:0000313" key="1">
    <source>
        <dbReference type="Proteomes" id="UP000887580"/>
    </source>
</evidence>
<accession>A0AC35GSD6</accession>
<dbReference type="Proteomes" id="UP000887580">
    <property type="component" value="Unplaced"/>
</dbReference>
<protein>
    <submittedName>
        <fullName evidence="2">Uncharacterized protein</fullName>
    </submittedName>
</protein>
<evidence type="ECO:0000313" key="2">
    <source>
        <dbReference type="WBParaSite" id="PS1159_v2.g8215.t1"/>
    </source>
</evidence>
<sequence length="275" mass="30727">MTSIRQLSKLFNTSKLNISSLSSICIIRLTSCDSTKFLRHFDQNQFHVIRTLRTGSSRGPSSTDQPPPTEDEKPKDENNPFGKSNIPPNAKKLDPETLKKLRIFMLIVISTSFGLSFLALGTMATHSNPAVVKALEAEAIEFDEFLQHILPTGEVARVIYFPNKQRAIALLQPNALINGKPYPSDVIPIKIERTNPSQPDQVRLEIRHAEEKLGLPLREGVPVDTFRGASFFRTMEFMVGFAIIGFLASRYGQLIRRQIVQKRAEDAAKAAGKKP</sequence>
<organism evidence="1 2">
    <name type="scientific">Panagrolaimus sp. PS1159</name>
    <dbReference type="NCBI Taxonomy" id="55785"/>
    <lineage>
        <taxon>Eukaryota</taxon>
        <taxon>Metazoa</taxon>
        <taxon>Ecdysozoa</taxon>
        <taxon>Nematoda</taxon>
        <taxon>Chromadorea</taxon>
        <taxon>Rhabditida</taxon>
        <taxon>Tylenchina</taxon>
        <taxon>Panagrolaimomorpha</taxon>
        <taxon>Panagrolaimoidea</taxon>
        <taxon>Panagrolaimidae</taxon>
        <taxon>Panagrolaimus</taxon>
    </lineage>
</organism>